<sequence>MNLFPMIQPRSAQRAAELPVPVEVKWDYKTDTPVWRYGLPVTVTGAEAVLVWAWKALHVPRYRYEIYTWDYGNECEALIGQQYTDELKRAEAIRYVKECLLVNPYIEDVGDIEVEFADGLLSIRCRLTTIYGEVTVDV</sequence>
<dbReference type="EMBL" id="JACRST010000022">
    <property type="protein sequence ID" value="MBC8547493.1"/>
    <property type="molecule type" value="Genomic_DNA"/>
</dbReference>
<gene>
    <name evidence="1" type="ORF">H8711_11210</name>
</gene>
<comment type="caution">
    <text evidence="1">The sequence shown here is derived from an EMBL/GenBank/DDBJ whole genome shotgun (WGS) entry which is preliminary data.</text>
</comment>
<protein>
    <submittedName>
        <fullName evidence="1">DUF2634 domain-containing protein</fullName>
    </submittedName>
</protein>
<accession>A0A926DXZ9</accession>
<dbReference type="Pfam" id="PF10934">
    <property type="entry name" value="Sheath_initiator"/>
    <property type="match status" value="1"/>
</dbReference>
<dbReference type="InterPro" id="IPR020288">
    <property type="entry name" value="Sheath_initiator"/>
</dbReference>
<dbReference type="RefSeq" id="WP_249283535.1">
    <property type="nucleotide sequence ID" value="NZ_JACRST010000022.1"/>
</dbReference>
<proteinExistence type="predicted"/>
<name>A0A926DXZ9_9FIRM</name>
<dbReference type="AlphaFoldDB" id="A0A926DXZ9"/>
<evidence type="ECO:0000313" key="2">
    <source>
        <dbReference type="Proteomes" id="UP000653127"/>
    </source>
</evidence>
<evidence type="ECO:0000313" key="1">
    <source>
        <dbReference type="EMBL" id="MBC8547493.1"/>
    </source>
</evidence>
<reference evidence="1" key="1">
    <citation type="submission" date="2020-08" db="EMBL/GenBank/DDBJ databases">
        <title>Genome public.</title>
        <authorList>
            <person name="Liu C."/>
            <person name="Sun Q."/>
        </authorList>
    </citation>
    <scope>NUCLEOTIDE SEQUENCE</scope>
    <source>
        <strain evidence="1">NSJ-31</strain>
    </source>
</reference>
<dbReference type="Proteomes" id="UP000653127">
    <property type="component" value="Unassembled WGS sequence"/>
</dbReference>
<organism evidence="1 2">
    <name type="scientific">Ligaoa zhengdingensis</name>
    <dbReference type="NCBI Taxonomy" id="2763658"/>
    <lineage>
        <taxon>Bacteria</taxon>
        <taxon>Bacillati</taxon>
        <taxon>Bacillota</taxon>
        <taxon>Clostridia</taxon>
        <taxon>Eubacteriales</taxon>
        <taxon>Oscillospiraceae</taxon>
        <taxon>Ligaoa</taxon>
    </lineage>
</organism>
<keyword evidence="2" id="KW-1185">Reference proteome</keyword>